<keyword evidence="2" id="KW-1185">Reference proteome</keyword>
<evidence type="ECO:0000313" key="1">
    <source>
        <dbReference type="EMBL" id="UMB67716.1"/>
    </source>
</evidence>
<name>A0ABY3VGX0_9MYCO</name>
<evidence type="ECO:0000313" key="2">
    <source>
        <dbReference type="Proteomes" id="UP001055336"/>
    </source>
</evidence>
<accession>A0ABY3VGX0</accession>
<proteinExistence type="predicted"/>
<organism evidence="1 2">
    <name type="scientific">Mycobacterium paraterrae</name>
    <dbReference type="NCBI Taxonomy" id="577492"/>
    <lineage>
        <taxon>Bacteria</taxon>
        <taxon>Bacillati</taxon>
        <taxon>Actinomycetota</taxon>
        <taxon>Actinomycetes</taxon>
        <taxon>Mycobacteriales</taxon>
        <taxon>Mycobacteriaceae</taxon>
        <taxon>Mycobacterium</taxon>
    </lineage>
</organism>
<dbReference type="Proteomes" id="UP001055336">
    <property type="component" value="Chromosome"/>
</dbReference>
<protein>
    <recommendedName>
        <fullName evidence="3">PE-PGRS family protein</fullName>
    </recommendedName>
</protein>
<dbReference type="RefSeq" id="WP_240258177.1">
    <property type="nucleotide sequence ID" value="NZ_CP092488.2"/>
</dbReference>
<sequence>MGKQSIEKRETASGASILDLRLRSAARQVTSMTTRHRRVGAVASGLLAMVFLPSAVAHADNWTVTPDPHSIETITGIYGHGFEGGDTAPPAVEGSIQGNQTFDWANVTSHNSGTFYGYESYSNDGLGGINTEVYVAGDVTGANGPAVGSVFDTYSYGYGSFTNTYSAVPNGAGGSTITDTLQTPSGTIVIPTSFDAANGLIADAGGVGVGNGGTMVPVGSQDVTSISGIPPLTVALQGSQDFQFFNSAHHLLGTVGTVDTTTTDGAGTYTEAVLITSDNGATNIGSGAADVPAVGSIFNTIQFGNLTNVYSDYVMPGGNHYVDILYTPLGNMWIPTLFDAASVETLSNSTITLPNGMVFDPITELGFTGINGLPPVDVGVQGGQDFNFTDGAAAGSFTADVTNTLDEFNDSTETILVTSSTDAAVLPPGSEFEIVNFGYGFESFYSDIASPIPGGDTIMETLVTPFGDITLPPPFDAAAGLFNDMFMIFAGGAPLTGL</sequence>
<dbReference type="EMBL" id="CP092488">
    <property type="protein sequence ID" value="UMB67716.1"/>
    <property type="molecule type" value="Genomic_DNA"/>
</dbReference>
<reference evidence="1" key="1">
    <citation type="submission" date="2022-08" db="EMBL/GenBank/DDBJ databases">
        <title>Whole genome sequencing of non-tuberculosis mycobacteria type-strains.</title>
        <authorList>
            <person name="Igarashi Y."/>
            <person name="Osugi A."/>
            <person name="Mitarai S."/>
        </authorList>
    </citation>
    <scope>NUCLEOTIDE SEQUENCE</scope>
    <source>
        <strain evidence="1">DSM 45127</strain>
    </source>
</reference>
<gene>
    <name evidence="1" type="ORF">MKK62_14525</name>
</gene>
<evidence type="ECO:0008006" key="3">
    <source>
        <dbReference type="Google" id="ProtNLM"/>
    </source>
</evidence>